<reference evidence="2" key="1">
    <citation type="journal article" date="2019" name="Int. J. Syst. Evol. Microbiol.">
        <title>The Global Catalogue of Microorganisms (GCM) 10K type strain sequencing project: providing services to taxonomists for standard genome sequencing and annotation.</title>
        <authorList>
            <consortium name="The Broad Institute Genomics Platform"/>
            <consortium name="The Broad Institute Genome Sequencing Center for Infectious Disease"/>
            <person name="Wu L."/>
            <person name="Ma J."/>
        </authorList>
    </citation>
    <scope>NUCLEOTIDE SEQUENCE [LARGE SCALE GENOMIC DNA]</scope>
    <source>
        <strain evidence="2">IBRC-M 10490</strain>
    </source>
</reference>
<evidence type="ECO:0000313" key="1">
    <source>
        <dbReference type="EMBL" id="MFC4373363.1"/>
    </source>
</evidence>
<keyword evidence="2" id="KW-1185">Reference proteome</keyword>
<gene>
    <name evidence="1" type="ORF">ACFO5K_04560</name>
</gene>
<dbReference type="Proteomes" id="UP001595844">
    <property type="component" value="Unassembled WGS sequence"/>
</dbReference>
<accession>A0ABV8VBR2</accession>
<organism evidence="1 2">
    <name type="scientific">Nocardia halotolerans</name>
    <dbReference type="NCBI Taxonomy" id="1755878"/>
    <lineage>
        <taxon>Bacteria</taxon>
        <taxon>Bacillati</taxon>
        <taxon>Actinomycetota</taxon>
        <taxon>Actinomycetes</taxon>
        <taxon>Mycobacteriales</taxon>
        <taxon>Nocardiaceae</taxon>
        <taxon>Nocardia</taxon>
    </lineage>
</organism>
<dbReference type="RefSeq" id="WP_378556088.1">
    <property type="nucleotide sequence ID" value="NZ_JBHSDL010000005.1"/>
</dbReference>
<sequence>MSDGLTICEQNVESLPVPFIERSQPRARGTGSWFAGSLPQFESVISE</sequence>
<name>A0ABV8VBR2_9NOCA</name>
<comment type="caution">
    <text evidence="1">The sequence shown here is derived from an EMBL/GenBank/DDBJ whole genome shotgun (WGS) entry which is preliminary data.</text>
</comment>
<dbReference type="EMBL" id="JBHSDL010000005">
    <property type="protein sequence ID" value="MFC4373363.1"/>
    <property type="molecule type" value="Genomic_DNA"/>
</dbReference>
<protein>
    <submittedName>
        <fullName evidence="1">Uncharacterized protein</fullName>
    </submittedName>
</protein>
<proteinExistence type="predicted"/>
<evidence type="ECO:0000313" key="2">
    <source>
        <dbReference type="Proteomes" id="UP001595844"/>
    </source>
</evidence>